<dbReference type="STRING" id="1035707.SAMN05216552_103060"/>
<reference evidence="2" key="1">
    <citation type="submission" date="2016-10" db="EMBL/GenBank/DDBJ databases">
        <authorList>
            <person name="Varghese N."/>
            <person name="Submissions S."/>
        </authorList>
    </citation>
    <scope>NUCLEOTIDE SEQUENCE [LARGE SCALE GENOMIC DNA]</scope>
    <source>
        <strain evidence="2">CGMCC 1.11014</strain>
    </source>
</reference>
<proteinExistence type="predicted"/>
<gene>
    <name evidence="1" type="ORF">SAMN05216552_103060</name>
</gene>
<accession>A0A1I7LJ18</accession>
<organism evidence="1 2">
    <name type="scientific">Pseudoduganella namucuonensis</name>
    <dbReference type="NCBI Taxonomy" id="1035707"/>
    <lineage>
        <taxon>Bacteria</taxon>
        <taxon>Pseudomonadati</taxon>
        <taxon>Pseudomonadota</taxon>
        <taxon>Betaproteobacteria</taxon>
        <taxon>Burkholderiales</taxon>
        <taxon>Oxalobacteraceae</taxon>
        <taxon>Telluria group</taxon>
        <taxon>Pseudoduganella</taxon>
    </lineage>
</organism>
<evidence type="ECO:0000313" key="2">
    <source>
        <dbReference type="Proteomes" id="UP000199391"/>
    </source>
</evidence>
<dbReference type="RefSeq" id="WP_093558412.1">
    <property type="nucleotide sequence ID" value="NZ_FPBO01000030.1"/>
</dbReference>
<sequence length="63" mass="6757">MAKVHNPANSAVEEQAVQVESIVEGLQSQLWAGGFNLDDFIDAANTACLARGKPPFDFNPRVA</sequence>
<dbReference type="Proteomes" id="UP000199391">
    <property type="component" value="Unassembled WGS sequence"/>
</dbReference>
<dbReference type="OrthoDB" id="583519at2"/>
<dbReference type="EMBL" id="FPBO01000030">
    <property type="protein sequence ID" value="SFV09674.1"/>
    <property type="molecule type" value="Genomic_DNA"/>
</dbReference>
<keyword evidence="2" id="KW-1185">Reference proteome</keyword>
<protein>
    <submittedName>
        <fullName evidence="1">Uncharacterized protein</fullName>
    </submittedName>
</protein>
<dbReference type="AlphaFoldDB" id="A0A1I7LJ18"/>
<name>A0A1I7LJ18_9BURK</name>
<evidence type="ECO:0000313" key="1">
    <source>
        <dbReference type="EMBL" id="SFV09674.1"/>
    </source>
</evidence>